<evidence type="ECO:0000256" key="2">
    <source>
        <dbReference type="ARBA" id="ARBA00022448"/>
    </source>
</evidence>
<evidence type="ECO:0000256" key="1">
    <source>
        <dbReference type="ARBA" id="ARBA00004370"/>
    </source>
</evidence>
<accession>A0AAJ6YV43</accession>
<keyword evidence="8" id="KW-1185">Reference proteome</keyword>
<evidence type="ECO:0000256" key="4">
    <source>
        <dbReference type="ARBA" id="ARBA00023136"/>
    </source>
</evidence>
<protein>
    <submittedName>
        <fullName evidence="9">Syntaxin-8</fullName>
    </submittedName>
</protein>
<dbReference type="RefSeq" id="XP_011504919.1">
    <property type="nucleotide sequence ID" value="XM_011506617.1"/>
</dbReference>
<proteinExistence type="predicted"/>
<dbReference type="InterPro" id="IPR000727">
    <property type="entry name" value="T_SNARE_dom"/>
</dbReference>
<dbReference type="Proteomes" id="UP000695007">
    <property type="component" value="Unplaced"/>
</dbReference>
<dbReference type="GO" id="GO:0006886">
    <property type="term" value="P:intracellular protein transport"/>
    <property type="evidence" value="ECO:0007669"/>
    <property type="project" value="TreeGrafter"/>
</dbReference>
<dbReference type="SMART" id="SM00397">
    <property type="entry name" value="t_SNARE"/>
    <property type="match status" value="1"/>
</dbReference>
<dbReference type="GO" id="GO:0012505">
    <property type="term" value="C:endomembrane system"/>
    <property type="evidence" value="ECO:0007669"/>
    <property type="project" value="TreeGrafter"/>
</dbReference>
<dbReference type="AlphaFoldDB" id="A0AAJ6YV43"/>
<dbReference type="InterPro" id="IPR045242">
    <property type="entry name" value="Syntaxin"/>
</dbReference>
<keyword evidence="6" id="KW-0812">Transmembrane</keyword>
<dbReference type="GO" id="GO:0005484">
    <property type="term" value="F:SNAP receptor activity"/>
    <property type="evidence" value="ECO:0007669"/>
    <property type="project" value="TreeGrafter"/>
</dbReference>
<dbReference type="PROSITE" id="PS50192">
    <property type="entry name" value="T_SNARE"/>
    <property type="match status" value="1"/>
</dbReference>
<comment type="subcellular location">
    <subcellularLocation>
        <location evidence="1">Membrane</location>
    </subcellularLocation>
</comment>
<dbReference type="GO" id="GO:0048278">
    <property type="term" value="P:vesicle docking"/>
    <property type="evidence" value="ECO:0007669"/>
    <property type="project" value="TreeGrafter"/>
</dbReference>
<dbReference type="PANTHER" id="PTHR19957:SF124">
    <property type="entry name" value="SYNTAXIN-8"/>
    <property type="match status" value="1"/>
</dbReference>
<evidence type="ECO:0000256" key="6">
    <source>
        <dbReference type="SAM" id="Phobius"/>
    </source>
</evidence>
<evidence type="ECO:0000313" key="8">
    <source>
        <dbReference type="Proteomes" id="UP000695007"/>
    </source>
</evidence>
<dbReference type="CTD" id="39847"/>
<gene>
    <name evidence="9" type="primary">LOC105367809</name>
</gene>
<reference evidence="9" key="1">
    <citation type="submission" date="2025-08" db="UniProtKB">
        <authorList>
            <consortium name="RefSeq"/>
        </authorList>
    </citation>
    <scope>IDENTIFICATION</scope>
</reference>
<feature type="domain" description="T-SNARE coiled-coil homology" evidence="7">
    <location>
        <begin position="159"/>
        <end position="221"/>
    </location>
</feature>
<dbReference type="InterPro" id="IPR041875">
    <property type="entry name" value="Syntaxin-8_SNARE"/>
</dbReference>
<keyword evidence="4 6" id="KW-0472">Membrane</keyword>
<dbReference type="GO" id="GO:0006906">
    <property type="term" value="P:vesicle fusion"/>
    <property type="evidence" value="ECO:0007669"/>
    <property type="project" value="TreeGrafter"/>
</dbReference>
<evidence type="ECO:0000313" key="9">
    <source>
        <dbReference type="RefSeq" id="XP_011504919.1"/>
    </source>
</evidence>
<sequence length="247" mass="28730">MALIYIDGSDPWLIEYETCDNLFREIMELLTLRDQEPKTSQTFANLSANIRMRLKQYNNQVQELKSKVIEANRQHTITAEEAERRTRQIEQLQSKDIQLQQLYESKTKEMALWRSQLLELTSSSVFADGGSTSWGIDDDEVDQPNTGNVNVADLEHQNQQLLEQQEEGLEQLSKIISRQKQIARTIHNEVDNHNEIIEDLADHMDKMDQHLINETHTVRVIGQKDKVWGYWLIIILLFISIIVCALV</sequence>
<organism evidence="8 9">
    <name type="scientific">Ceratosolen solmsi marchali</name>
    <dbReference type="NCBI Taxonomy" id="326594"/>
    <lineage>
        <taxon>Eukaryota</taxon>
        <taxon>Metazoa</taxon>
        <taxon>Ecdysozoa</taxon>
        <taxon>Arthropoda</taxon>
        <taxon>Hexapoda</taxon>
        <taxon>Insecta</taxon>
        <taxon>Pterygota</taxon>
        <taxon>Neoptera</taxon>
        <taxon>Endopterygota</taxon>
        <taxon>Hymenoptera</taxon>
        <taxon>Apocrita</taxon>
        <taxon>Proctotrupomorpha</taxon>
        <taxon>Chalcidoidea</taxon>
        <taxon>Agaonidae</taxon>
        <taxon>Agaoninae</taxon>
        <taxon>Ceratosolen</taxon>
    </lineage>
</organism>
<feature type="transmembrane region" description="Helical" evidence="6">
    <location>
        <begin position="228"/>
        <end position="246"/>
    </location>
</feature>
<keyword evidence="6" id="KW-1133">Transmembrane helix</keyword>
<dbReference type="SUPFAM" id="SSF58038">
    <property type="entry name" value="SNARE fusion complex"/>
    <property type="match status" value="1"/>
</dbReference>
<feature type="coiled-coil region" evidence="5">
    <location>
        <begin position="47"/>
        <end position="74"/>
    </location>
</feature>
<dbReference type="GO" id="GO:0000149">
    <property type="term" value="F:SNARE binding"/>
    <property type="evidence" value="ECO:0007669"/>
    <property type="project" value="TreeGrafter"/>
</dbReference>
<feature type="coiled-coil region" evidence="5">
    <location>
        <begin position="151"/>
        <end position="182"/>
    </location>
</feature>
<dbReference type="GeneID" id="105367809"/>
<keyword evidence="2" id="KW-0813">Transport</keyword>
<dbReference type="PANTHER" id="PTHR19957">
    <property type="entry name" value="SYNTAXIN"/>
    <property type="match status" value="1"/>
</dbReference>
<name>A0AAJ6YV43_9HYME</name>
<evidence type="ECO:0000256" key="3">
    <source>
        <dbReference type="ARBA" id="ARBA00023054"/>
    </source>
</evidence>
<dbReference type="Gene3D" id="1.20.5.110">
    <property type="match status" value="1"/>
</dbReference>
<evidence type="ECO:0000256" key="5">
    <source>
        <dbReference type="SAM" id="Coils"/>
    </source>
</evidence>
<dbReference type="CDD" id="cd15852">
    <property type="entry name" value="SNARE_Syntaxin8"/>
    <property type="match status" value="1"/>
</dbReference>
<evidence type="ECO:0000259" key="7">
    <source>
        <dbReference type="PROSITE" id="PS50192"/>
    </source>
</evidence>
<dbReference type="KEGG" id="csol:105367809"/>
<dbReference type="GO" id="GO:0031201">
    <property type="term" value="C:SNARE complex"/>
    <property type="evidence" value="ECO:0007669"/>
    <property type="project" value="TreeGrafter"/>
</dbReference>
<keyword evidence="3 5" id="KW-0175">Coiled coil</keyword>